<evidence type="ECO:0000256" key="2">
    <source>
        <dbReference type="ARBA" id="ARBA00004496"/>
    </source>
</evidence>
<dbReference type="Proteomes" id="UP000231451">
    <property type="component" value="Unassembled WGS sequence"/>
</dbReference>
<dbReference type="PROSITE" id="PS51350">
    <property type="entry name" value="PTS_HPR_DOM"/>
    <property type="match status" value="1"/>
</dbReference>
<dbReference type="RefSeq" id="WP_100512891.1">
    <property type="nucleotide sequence ID" value="NZ_PEBK01000004.1"/>
</dbReference>
<dbReference type="PANTHER" id="PTHR33705:SF2">
    <property type="entry name" value="PHOSPHOCARRIER PROTEIN NPR"/>
    <property type="match status" value="1"/>
</dbReference>
<reference evidence="7 8" key="1">
    <citation type="submission" date="2017-10" db="EMBL/GenBank/DDBJ databases">
        <title>Draft genome sequences of strains TRE 1, TRE 9, TRE H and TRI 7, isolated from tamarins, belonging to four potential novel Bifidobacterium species.</title>
        <authorList>
            <person name="Mattarelli P."/>
            <person name="Modesto M."/>
            <person name="Puglisi E."/>
            <person name="Morelli L."/>
            <person name="Spezio C."/>
            <person name="Bonetti A."/>
            <person name="Sandri C."/>
        </authorList>
    </citation>
    <scope>NUCLEOTIDE SEQUENCE [LARGE SCALE GENOMIC DNA]</scope>
    <source>
        <strain evidence="8">TRI7</strain>
    </source>
</reference>
<dbReference type="Gene3D" id="3.30.1340.10">
    <property type="entry name" value="HPr-like"/>
    <property type="match status" value="1"/>
</dbReference>
<evidence type="ECO:0000259" key="6">
    <source>
        <dbReference type="PROSITE" id="PS51350"/>
    </source>
</evidence>
<dbReference type="CDD" id="cd00367">
    <property type="entry name" value="PTS-HPr_like"/>
    <property type="match status" value="1"/>
</dbReference>
<dbReference type="PRINTS" id="PR00107">
    <property type="entry name" value="PHOSPHOCPHPR"/>
</dbReference>
<evidence type="ECO:0000313" key="7">
    <source>
        <dbReference type="EMBL" id="PJM75479.1"/>
    </source>
</evidence>
<dbReference type="InterPro" id="IPR001020">
    <property type="entry name" value="PTS_HPr_His_P_site"/>
</dbReference>
<comment type="subcellular location">
    <subcellularLocation>
        <location evidence="2">Cytoplasm</location>
    </subcellularLocation>
</comment>
<dbReference type="InterPro" id="IPR035895">
    <property type="entry name" value="HPr-like_sf"/>
</dbReference>
<gene>
    <name evidence="7" type="ORF">CSQ87_05635</name>
</gene>
<keyword evidence="8" id="KW-1185">Reference proteome</keyword>
<protein>
    <recommendedName>
        <fullName evidence="3">Phosphocarrier protein HPr</fullName>
    </recommendedName>
</protein>
<proteinExistence type="predicted"/>
<feature type="domain" description="HPr" evidence="6">
    <location>
        <begin position="1"/>
        <end position="88"/>
    </location>
</feature>
<dbReference type="EMBL" id="PEBK01000004">
    <property type="protein sequence ID" value="PJM75479.1"/>
    <property type="molecule type" value="Genomic_DNA"/>
</dbReference>
<comment type="caution">
    <text evidence="7">The sequence shown here is derived from an EMBL/GenBank/DDBJ whole genome shotgun (WGS) entry which is preliminary data.</text>
</comment>
<keyword evidence="4" id="KW-0963">Cytoplasm</keyword>
<accession>A0A2M9HF86</accession>
<dbReference type="PANTHER" id="PTHR33705">
    <property type="entry name" value="PHOSPHOCARRIER PROTEIN HPR"/>
    <property type="match status" value="1"/>
</dbReference>
<keyword evidence="5" id="KW-0598">Phosphotransferase system</keyword>
<dbReference type="PROSITE" id="PS00369">
    <property type="entry name" value="PTS_HPR_HIS"/>
    <property type="match status" value="1"/>
</dbReference>
<evidence type="ECO:0000256" key="1">
    <source>
        <dbReference type="ARBA" id="ARBA00003681"/>
    </source>
</evidence>
<sequence length="90" mass="9528">MITRTVIVGTTLGLHARPAALFAQAVLESGIDIVMRHGDQEVEANSPLSIMTLGVRGGDEVTIATADDSAEETMDDLAAMLSRDLDTDRS</sequence>
<evidence type="ECO:0000256" key="3">
    <source>
        <dbReference type="ARBA" id="ARBA00020422"/>
    </source>
</evidence>
<evidence type="ECO:0000313" key="8">
    <source>
        <dbReference type="Proteomes" id="UP000231451"/>
    </source>
</evidence>
<dbReference type="GO" id="GO:0009401">
    <property type="term" value="P:phosphoenolpyruvate-dependent sugar phosphotransferase system"/>
    <property type="evidence" value="ECO:0007669"/>
    <property type="project" value="UniProtKB-KW"/>
</dbReference>
<dbReference type="InterPro" id="IPR050399">
    <property type="entry name" value="HPr"/>
</dbReference>
<dbReference type="OrthoDB" id="9809047at2"/>
<dbReference type="NCBIfam" id="TIGR01003">
    <property type="entry name" value="PTS_HPr_family"/>
    <property type="match status" value="1"/>
</dbReference>
<evidence type="ECO:0000256" key="4">
    <source>
        <dbReference type="ARBA" id="ARBA00022490"/>
    </source>
</evidence>
<dbReference type="Pfam" id="PF00381">
    <property type="entry name" value="PTS-HPr"/>
    <property type="match status" value="1"/>
</dbReference>
<organism evidence="7 8">
    <name type="scientific">Bifidobacterium simiarum</name>
    <dbReference type="NCBI Taxonomy" id="2045441"/>
    <lineage>
        <taxon>Bacteria</taxon>
        <taxon>Bacillati</taxon>
        <taxon>Actinomycetota</taxon>
        <taxon>Actinomycetes</taxon>
        <taxon>Bifidobacteriales</taxon>
        <taxon>Bifidobacteriaceae</taxon>
        <taxon>Bifidobacterium</taxon>
    </lineage>
</organism>
<dbReference type="GO" id="GO:0005737">
    <property type="term" value="C:cytoplasm"/>
    <property type="evidence" value="ECO:0007669"/>
    <property type="project" value="UniProtKB-SubCell"/>
</dbReference>
<dbReference type="InterPro" id="IPR000032">
    <property type="entry name" value="HPr-like"/>
</dbReference>
<dbReference type="SUPFAM" id="SSF55594">
    <property type="entry name" value="HPr-like"/>
    <property type="match status" value="1"/>
</dbReference>
<evidence type="ECO:0000256" key="5">
    <source>
        <dbReference type="ARBA" id="ARBA00022683"/>
    </source>
</evidence>
<name>A0A2M9HF86_9BIFI</name>
<comment type="function">
    <text evidence="1">General (non sugar-specific) component of the phosphoenolpyruvate-dependent sugar phosphotransferase system (sugar PTS). This major carbohydrate active-transport system catalyzes the phosphorylation of incoming sugar substrates concomitantly with their translocation across the cell membrane. The phosphoryl group from phosphoenolpyruvate (PEP) is transferred to the phosphoryl carrier protein HPr by enzyme I. Phospho-HPr then transfers it to the PTS EIIA domain.</text>
</comment>
<dbReference type="AlphaFoldDB" id="A0A2M9HF86"/>